<evidence type="ECO:0000256" key="11">
    <source>
        <dbReference type="ARBA" id="ARBA00023239"/>
    </source>
</evidence>
<feature type="transmembrane region" description="Helical" evidence="21">
    <location>
        <begin position="196"/>
        <end position="217"/>
    </location>
</feature>
<evidence type="ECO:0000256" key="12">
    <source>
        <dbReference type="ARBA" id="ARBA00023288"/>
    </source>
</evidence>
<dbReference type="GO" id="GO:0005783">
    <property type="term" value="C:endoplasmic reticulum"/>
    <property type="evidence" value="ECO:0007669"/>
    <property type="project" value="TreeGrafter"/>
</dbReference>
<dbReference type="InterPro" id="IPR001129">
    <property type="entry name" value="Membr-assoc_MAPEG"/>
</dbReference>
<evidence type="ECO:0000313" key="23">
    <source>
        <dbReference type="EMBL" id="JAC82305.1"/>
    </source>
</evidence>
<comment type="catalytic activity">
    <reaction evidence="16">
        <text>leukotriene C4 = leukotriene A4 + glutathione</text>
        <dbReference type="Rhea" id="RHEA:17617"/>
        <dbReference type="ChEBI" id="CHEBI:57463"/>
        <dbReference type="ChEBI" id="CHEBI:57925"/>
        <dbReference type="ChEBI" id="CHEBI:57973"/>
        <dbReference type="EC" id="4.4.1.20"/>
    </reaction>
    <physiologicalReaction direction="right-to-left" evidence="16">
        <dbReference type="Rhea" id="RHEA:17619"/>
    </physiologicalReaction>
</comment>
<reference evidence="23" key="1">
    <citation type="submission" date="2014-05" db="EMBL/GenBank/DDBJ databases">
        <title>The transcriptome of the halophilic microalga Tetraselmis sp. GSL018 isolated from the Great Salt Lake, Utah.</title>
        <authorList>
            <person name="Jinkerson R.E."/>
            <person name="D'Adamo S."/>
            <person name="Posewitz M.C."/>
        </authorList>
    </citation>
    <scope>NUCLEOTIDE SEQUENCE</scope>
    <source>
        <strain evidence="23">GSL018</strain>
    </source>
</reference>
<name>A0A061SHE1_9CHLO</name>
<dbReference type="GO" id="GO:0004364">
    <property type="term" value="F:glutathione transferase activity"/>
    <property type="evidence" value="ECO:0007669"/>
    <property type="project" value="TreeGrafter"/>
</dbReference>
<evidence type="ECO:0000256" key="21">
    <source>
        <dbReference type="SAM" id="Phobius"/>
    </source>
</evidence>
<keyword evidence="3 21" id="KW-0812">Transmembrane</keyword>
<keyword evidence="4" id="KW-1000">Mitochondrion outer membrane</keyword>
<dbReference type="InterPro" id="IPR023352">
    <property type="entry name" value="MAPEG-like_dom_sf"/>
</dbReference>
<evidence type="ECO:0000256" key="19">
    <source>
        <dbReference type="ARBA" id="ARBA00075145"/>
    </source>
</evidence>
<evidence type="ECO:0000256" key="13">
    <source>
        <dbReference type="ARBA" id="ARBA00037884"/>
    </source>
</evidence>
<dbReference type="Gene3D" id="1.20.120.550">
    <property type="entry name" value="Membrane associated eicosanoid/glutathione metabolism-like domain"/>
    <property type="match status" value="1"/>
</dbReference>
<gene>
    <name evidence="23" type="primary">GST</name>
    <name evidence="22" type="ORF">TSPGSL018_17494</name>
    <name evidence="23" type="ORF">TSPGSL018_6025</name>
</gene>
<evidence type="ECO:0000256" key="18">
    <source>
        <dbReference type="ARBA" id="ARBA00069748"/>
    </source>
</evidence>
<evidence type="ECO:0000256" key="8">
    <source>
        <dbReference type="ARBA" id="ARBA00023128"/>
    </source>
</evidence>
<keyword evidence="10" id="KW-0564">Palmitate</keyword>
<dbReference type="InterPro" id="IPR050997">
    <property type="entry name" value="MAPEG"/>
</dbReference>
<keyword evidence="11" id="KW-0456">Lyase</keyword>
<evidence type="ECO:0000256" key="16">
    <source>
        <dbReference type="ARBA" id="ARBA00049298"/>
    </source>
</evidence>
<dbReference type="PANTHER" id="PTHR10250:SF26">
    <property type="entry name" value="GLUTATHIONE S-TRANSFERASE 3, MITOCHONDRIAL"/>
    <property type="match status" value="1"/>
</dbReference>
<dbReference type="GO" id="GO:0004464">
    <property type="term" value="F:leukotriene-C4 synthase activity"/>
    <property type="evidence" value="ECO:0007669"/>
    <property type="project" value="UniProtKB-EC"/>
</dbReference>
<dbReference type="EMBL" id="GBEZ01002781">
    <property type="protein sequence ID" value="JAC82305.1"/>
    <property type="molecule type" value="Transcribed_RNA"/>
</dbReference>
<organism evidence="23">
    <name type="scientific">Tetraselmis sp. GSL018</name>
    <dbReference type="NCBI Taxonomy" id="582737"/>
    <lineage>
        <taxon>Eukaryota</taxon>
        <taxon>Viridiplantae</taxon>
        <taxon>Chlorophyta</taxon>
        <taxon>core chlorophytes</taxon>
        <taxon>Chlorodendrophyceae</taxon>
        <taxon>Chlorodendrales</taxon>
        <taxon>Chlorodendraceae</taxon>
        <taxon>Tetraselmis</taxon>
    </lineage>
</organism>
<dbReference type="EMBL" id="GBEZ01007992">
    <property type="protein sequence ID" value="JAC77510.1"/>
    <property type="molecule type" value="Transcribed_RNA"/>
</dbReference>
<comment type="pathway">
    <text evidence="13">Lipid metabolism; leukotriene C4 biosynthesis.</text>
</comment>
<evidence type="ECO:0000256" key="6">
    <source>
        <dbReference type="ARBA" id="ARBA00023002"/>
    </source>
</evidence>
<comment type="pathway">
    <text evidence="14">Lipid metabolism; arachidonate metabolism.</text>
</comment>
<proteinExistence type="predicted"/>
<evidence type="ECO:0000256" key="2">
    <source>
        <dbReference type="ARBA" id="ARBA00022679"/>
    </source>
</evidence>
<evidence type="ECO:0000256" key="10">
    <source>
        <dbReference type="ARBA" id="ARBA00023139"/>
    </source>
</evidence>
<keyword evidence="12" id="KW-0449">Lipoprotein</keyword>
<evidence type="ECO:0000256" key="9">
    <source>
        <dbReference type="ARBA" id="ARBA00023136"/>
    </source>
</evidence>
<comment type="subcellular location">
    <subcellularLocation>
        <location evidence="1">Mitochondrion outer membrane</location>
        <topology evidence="1">Multi-pass membrane protein</topology>
    </subcellularLocation>
</comment>
<dbReference type="PANTHER" id="PTHR10250">
    <property type="entry name" value="MICROSOMAL GLUTATHIONE S-TRANSFERASE"/>
    <property type="match status" value="1"/>
</dbReference>
<keyword evidence="2 23" id="KW-0808">Transferase</keyword>
<dbReference type="GO" id="GO:0005741">
    <property type="term" value="C:mitochondrial outer membrane"/>
    <property type="evidence" value="ECO:0007669"/>
    <property type="project" value="UniProtKB-SubCell"/>
</dbReference>
<evidence type="ECO:0000313" key="22">
    <source>
        <dbReference type="EMBL" id="JAC77510.1"/>
    </source>
</evidence>
<accession>A0A061SHE1</accession>
<keyword evidence="6" id="KW-0560">Oxidoreductase</keyword>
<keyword evidence="9 21" id="KW-0472">Membrane</keyword>
<evidence type="ECO:0000256" key="4">
    <source>
        <dbReference type="ARBA" id="ARBA00022787"/>
    </source>
</evidence>
<dbReference type="GO" id="GO:0004602">
    <property type="term" value="F:glutathione peroxidase activity"/>
    <property type="evidence" value="ECO:0007669"/>
    <property type="project" value="TreeGrafter"/>
</dbReference>
<sequence length="218" mass="23465">MLPAIARHAAVNFAALNPPRSTGTGRGVRKVNPSYLSHKLNLWGHPVDPSGRDSALINSQRSLRPTVHAAALPEETVASIALSSSHGYVILSLIFAVFVHQFYMTFGVARARKRYNVPYPALYAEGKDDDSKAFNCVQRGHQNSLESYATFLALLLVAGIKFPITAAISGAVYSLGKIAYFNGYASGDPAKRLQGAFSYFGLFTLIGCAVRFALGLIA</sequence>
<evidence type="ECO:0000256" key="14">
    <source>
        <dbReference type="ARBA" id="ARBA00037916"/>
    </source>
</evidence>
<dbReference type="FunFam" id="1.20.120.550:FF:000004">
    <property type="entry name" value="Microsomal glutathione S-transferase 3"/>
    <property type="match status" value="1"/>
</dbReference>
<dbReference type="GO" id="GO:0006691">
    <property type="term" value="P:leukotriene metabolic process"/>
    <property type="evidence" value="ECO:0007669"/>
    <property type="project" value="UniProtKB-ARBA"/>
</dbReference>
<feature type="transmembrane region" description="Helical" evidence="21">
    <location>
        <begin position="88"/>
        <end position="109"/>
    </location>
</feature>
<evidence type="ECO:0000256" key="3">
    <source>
        <dbReference type="ARBA" id="ARBA00022692"/>
    </source>
</evidence>
<evidence type="ECO:0000256" key="7">
    <source>
        <dbReference type="ARBA" id="ARBA00023098"/>
    </source>
</evidence>
<evidence type="ECO:0000256" key="17">
    <source>
        <dbReference type="ARBA" id="ARBA00051411"/>
    </source>
</evidence>
<evidence type="ECO:0000256" key="15">
    <source>
        <dbReference type="ARBA" id="ARBA00039056"/>
    </source>
</evidence>
<protein>
    <recommendedName>
        <fullName evidence="18">Glutathione S-transferase 3, mitochondrial</fullName>
        <ecNumber evidence="15">4.4.1.20</ecNumber>
    </recommendedName>
    <alternativeName>
        <fullName evidence="19">Glutathione peroxidase MGST3</fullName>
    </alternativeName>
    <alternativeName>
        <fullName evidence="20">LTC4 synthase MGST3</fullName>
    </alternativeName>
</protein>
<dbReference type="Pfam" id="PF01124">
    <property type="entry name" value="MAPEG"/>
    <property type="match status" value="1"/>
</dbReference>
<keyword evidence="7" id="KW-0443">Lipid metabolism</keyword>
<dbReference type="SUPFAM" id="SSF161084">
    <property type="entry name" value="MAPEG domain-like"/>
    <property type="match status" value="1"/>
</dbReference>
<evidence type="ECO:0000256" key="20">
    <source>
        <dbReference type="ARBA" id="ARBA00076908"/>
    </source>
</evidence>
<comment type="catalytic activity">
    <reaction evidence="17">
        <text>15-deoxy-Delta(12,14)-prostaglandin J2 + glutathione = 15-deoxy-Delta(12,14)-prostaglandin J2-S-(R)-glutathione</text>
        <dbReference type="Rhea" id="RHEA:75963"/>
        <dbReference type="ChEBI" id="CHEBI:57925"/>
        <dbReference type="ChEBI" id="CHEBI:85236"/>
        <dbReference type="ChEBI" id="CHEBI:194498"/>
    </reaction>
    <physiologicalReaction direction="left-to-right" evidence="17">
        <dbReference type="Rhea" id="RHEA:75964"/>
    </physiologicalReaction>
</comment>
<keyword evidence="8" id="KW-0496">Mitochondrion</keyword>
<dbReference type="GO" id="GO:0005635">
    <property type="term" value="C:nuclear envelope"/>
    <property type="evidence" value="ECO:0007669"/>
    <property type="project" value="TreeGrafter"/>
</dbReference>
<dbReference type="GO" id="GO:0006629">
    <property type="term" value="P:lipid metabolic process"/>
    <property type="evidence" value="ECO:0007669"/>
    <property type="project" value="UniProtKB-KW"/>
</dbReference>
<feature type="transmembrane region" description="Helical" evidence="21">
    <location>
        <begin position="148"/>
        <end position="176"/>
    </location>
</feature>
<keyword evidence="5 21" id="KW-1133">Transmembrane helix</keyword>
<evidence type="ECO:0000256" key="5">
    <source>
        <dbReference type="ARBA" id="ARBA00022989"/>
    </source>
</evidence>
<dbReference type="EC" id="4.4.1.20" evidence="15"/>
<dbReference type="AlphaFoldDB" id="A0A061SHE1"/>
<evidence type="ECO:0000256" key="1">
    <source>
        <dbReference type="ARBA" id="ARBA00004374"/>
    </source>
</evidence>